<sequence length="94" mass="10401">MRGLPPGIDSSAKGIARVQNQTLFRETVPSPIEAFDFAIFEIDIKEPQRNNKVRNETERNANASPFILPLGTFLVVGIPVPTALRLRENEGISI</sequence>
<name>A0A195EGY9_9HYME</name>
<keyword evidence="2" id="KW-1185">Reference proteome</keyword>
<evidence type="ECO:0000313" key="1">
    <source>
        <dbReference type="EMBL" id="KYN27139.1"/>
    </source>
</evidence>
<dbReference type="Proteomes" id="UP000078492">
    <property type="component" value="Unassembled WGS sequence"/>
</dbReference>
<protein>
    <submittedName>
        <fullName evidence="1">Uncharacterized protein</fullName>
    </submittedName>
</protein>
<gene>
    <name evidence="1" type="ORF">ALC57_03482</name>
</gene>
<dbReference type="EMBL" id="KQ978957">
    <property type="protein sequence ID" value="KYN27139.1"/>
    <property type="molecule type" value="Genomic_DNA"/>
</dbReference>
<dbReference type="AlphaFoldDB" id="A0A195EGY9"/>
<evidence type="ECO:0000313" key="2">
    <source>
        <dbReference type="Proteomes" id="UP000078492"/>
    </source>
</evidence>
<reference evidence="1 2" key="1">
    <citation type="submission" date="2015-09" db="EMBL/GenBank/DDBJ databases">
        <title>Trachymyrmex cornetzi WGS genome.</title>
        <authorList>
            <person name="Nygaard S."/>
            <person name="Hu H."/>
            <person name="Boomsma J."/>
            <person name="Zhang G."/>
        </authorList>
    </citation>
    <scope>NUCLEOTIDE SEQUENCE [LARGE SCALE GENOMIC DNA]</scope>
    <source>
        <strain evidence="1">Tcor2-1</strain>
        <tissue evidence="1">Whole body</tissue>
    </source>
</reference>
<proteinExistence type="predicted"/>
<accession>A0A195EGY9</accession>
<organism evidence="1 2">
    <name type="scientific">Trachymyrmex cornetzi</name>
    <dbReference type="NCBI Taxonomy" id="471704"/>
    <lineage>
        <taxon>Eukaryota</taxon>
        <taxon>Metazoa</taxon>
        <taxon>Ecdysozoa</taxon>
        <taxon>Arthropoda</taxon>
        <taxon>Hexapoda</taxon>
        <taxon>Insecta</taxon>
        <taxon>Pterygota</taxon>
        <taxon>Neoptera</taxon>
        <taxon>Endopterygota</taxon>
        <taxon>Hymenoptera</taxon>
        <taxon>Apocrita</taxon>
        <taxon>Aculeata</taxon>
        <taxon>Formicoidea</taxon>
        <taxon>Formicidae</taxon>
        <taxon>Myrmicinae</taxon>
        <taxon>Trachymyrmex</taxon>
    </lineage>
</organism>